<evidence type="ECO:0000313" key="3">
    <source>
        <dbReference type="Proteomes" id="UP000252224"/>
    </source>
</evidence>
<reference evidence="2 3" key="1">
    <citation type="submission" date="2018-05" db="EMBL/GenBank/DDBJ databases">
        <title>Genomic characterization of a novel Pseudomonas phage phCDa.</title>
        <authorList>
            <person name="Chen C."/>
            <person name="Lu D."/>
            <person name="Wang J."/>
            <person name="Fu R."/>
        </authorList>
    </citation>
    <scope>NUCLEOTIDE SEQUENCE [LARGE SCALE GENOMIC DNA]</scope>
</reference>
<accession>A0A2Z5H9Z0</accession>
<gene>
    <name evidence="2" type="ORF">phCDa_62</name>
</gene>
<sequence length="163" mass="17900">MMVNASVISVAARIAASLKKSGTYMAKPQNLPVPKKAVDKFIASMNGNMSPAEQATAARELIDALKKATALVEKGINRKELTVCDVKLGYVCPNDVDRFLREEIPRLTVYRSKKHARNMGVFSQRPPKAHKERQACKTQKKSTVNTTTGTRRRAAKPSASSTQ</sequence>
<proteinExistence type="predicted"/>
<keyword evidence="3" id="KW-1185">Reference proteome</keyword>
<feature type="region of interest" description="Disordered" evidence="1">
    <location>
        <begin position="123"/>
        <end position="163"/>
    </location>
</feature>
<dbReference type="Proteomes" id="UP000252224">
    <property type="component" value="Segment"/>
</dbReference>
<dbReference type="EMBL" id="MH382836">
    <property type="protein sequence ID" value="AXC36506.1"/>
    <property type="molecule type" value="Genomic_DNA"/>
</dbReference>
<name>A0A2Z5H9Z0_9CAUD</name>
<evidence type="ECO:0000256" key="1">
    <source>
        <dbReference type="SAM" id="MobiDB-lite"/>
    </source>
</evidence>
<evidence type="ECO:0000313" key="2">
    <source>
        <dbReference type="EMBL" id="AXC36506.1"/>
    </source>
</evidence>
<protein>
    <submittedName>
        <fullName evidence="2">Uncharacterized protein</fullName>
    </submittedName>
</protein>
<organism evidence="2 3">
    <name type="scientific">Pseudomonas phage phCDa</name>
    <dbReference type="NCBI Taxonomy" id="2268587"/>
    <lineage>
        <taxon>Viruses</taxon>
        <taxon>Duplodnaviria</taxon>
        <taxon>Heunggongvirae</taxon>
        <taxon>Uroviricota</taxon>
        <taxon>Caudoviricetes</taxon>
        <taxon>Schitoviridae</taxon>
        <taxon>Shizishanvirus</taxon>
        <taxon>Shizishanvirus phCDa</taxon>
    </lineage>
</organism>